<name>A0A1G1XW80_9BACT</name>
<dbReference type="InterPro" id="IPR016047">
    <property type="entry name" value="M23ase_b-sheet_dom"/>
</dbReference>
<dbReference type="EMBL" id="MHIB01000028">
    <property type="protein sequence ID" value="OGY43866.1"/>
    <property type="molecule type" value="Genomic_DNA"/>
</dbReference>
<dbReference type="CDD" id="cd12797">
    <property type="entry name" value="M23_peptidase"/>
    <property type="match status" value="1"/>
</dbReference>
<sequence length="112" mass="12190">MVKAITDGVVIFSGTANGYGGVIAIRHIINDGVYIAVYGHLKPSSLVKNNTSVSRDQSIGILGAGNTSETDGERKHLHFALHRGQELNLKGYVNNQKDLKNWLDPLSLIFTE</sequence>
<dbReference type="PANTHER" id="PTHR21666:SF270">
    <property type="entry name" value="MUREIN HYDROLASE ACTIVATOR ENVC"/>
    <property type="match status" value="1"/>
</dbReference>
<dbReference type="STRING" id="1797532.A2729_05290"/>
<dbReference type="Pfam" id="PF01551">
    <property type="entry name" value="Peptidase_M23"/>
    <property type="match status" value="1"/>
</dbReference>
<evidence type="ECO:0000313" key="3">
    <source>
        <dbReference type="Proteomes" id="UP000178930"/>
    </source>
</evidence>
<organism evidence="2 3">
    <name type="scientific">Candidatus Buchananbacteria bacterium RIFCSPHIGHO2_01_FULL_39_14</name>
    <dbReference type="NCBI Taxonomy" id="1797532"/>
    <lineage>
        <taxon>Bacteria</taxon>
        <taxon>Candidatus Buchananiibacteriota</taxon>
    </lineage>
</organism>
<gene>
    <name evidence="2" type="ORF">A2729_05290</name>
</gene>
<dbReference type="PANTHER" id="PTHR21666">
    <property type="entry name" value="PEPTIDASE-RELATED"/>
    <property type="match status" value="1"/>
</dbReference>
<feature type="domain" description="M23ase beta-sheet core" evidence="1">
    <location>
        <begin position="2"/>
        <end position="85"/>
    </location>
</feature>
<protein>
    <recommendedName>
        <fullName evidence="1">M23ase beta-sheet core domain-containing protein</fullName>
    </recommendedName>
</protein>
<accession>A0A1G1XW80</accession>
<dbReference type="Proteomes" id="UP000178930">
    <property type="component" value="Unassembled WGS sequence"/>
</dbReference>
<dbReference type="InterPro" id="IPR011055">
    <property type="entry name" value="Dup_hybrid_motif"/>
</dbReference>
<dbReference type="InterPro" id="IPR050570">
    <property type="entry name" value="Cell_wall_metabolism_enzyme"/>
</dbReference>
<evidence type="ECO:0000313" key="2">
    <source>
        <dbReference type="EMBL" id="OGY43866.1"/>
    </source>
</evidence>
<dbReference type="Gene3D" id="2.70.70.10">
    <property type="entry name" value="Glucose Permease (Domain IIA)"/>
    <property type="match status" value="1"/>
</dbReference>
<dbReference type="SUPFAM" id="SSF51261">
    <property type="entry name" value="Duplicated hybrid motif"/>
    <property type="match status" value="1"/>
</dbReference>
<evidence type="ECO:0000259" key="1">
    <source>
        <dbReference type="Pfam" id="PF01551"/>
    </source>
</evidence>
<dbReference type="GO" id="GO:0004222">
    <property type="term" value="F:metalloendopeptidase activity"/>
    <property type="evidence" value="ECO:0007669"/>
    <property type="project" value="TreeGrafter"/>
</dbReference>
<comment type="caution">
    <text evidence="2">The sequence shown here is derived from an EMBL/GenBank/DDBJ whole genome shotgun (WGS) entry which is preliminary data.</text>
</comment>
<proteinExistence type="predicted"/>
<reference evidence="2 3" key="1">
    <citation type="journal article" date="2016" name="Nat. Commun.">
        <title>Thousands of microbial genomes shed light on interconnected biogeochemical processes in an aquifer system.</title>
        <authorList>
            <person name="Anantharaman K."/>
            <person name="Brown C.T."/>
            <person name="Hug L.A."/>
            <person name="Sharon I."/>
            <person name="Castelle C.J."/>
            <person name="Probst A.J."/>
            <person name="Thomas B.C."/>
            <person name="Singh A."/>
            <person name="Wilkins M.J."/>
            <person name="Karaoz U."/>
            <person name="Brodie E.L."/>
            <person name="Williams K.H."/>
            <person name="Hubbard S.S."/>
            <person name="Banfield J.F."/>
        </authorList>
    </citation>
    <scope>NUCLEOTIDE SEQUENCE [LARGE SCALE GENOMIC DNA]</scope>
</reference>
<dbReference type="AlphaFoldDB" id="A0A1G1XW80"/>